<evidence type="ECO:0000313" key="2">
    <source>
        <dbReference type="EMBL" id="KFJ05973.1"/>
    </source>
</evidence>
<dbReference type="Pfam" id="PF12697">
    <property type="entry name" value="Abhydrolase_6"/>
    <property type="match status" value="1"/>
</dbReference>
<dbReference type="InterPro" id="IPR000073">
    <property type="entry name" value="AB_hydrolase_1"/>
</dbReference>
<proteinExistence type="predicted"/>
<protein>
    <submittedName>
        <fullName evidence="2">Alpha/beta hydrolase</fullName>
    </submittedName>
</protein>
<dbReference type="GO" id="GO:0016787">
    <property type="term" value="F:hydrolase activity"/>
    <property type="evidence" value="ECO:0007669"/>
    <property type="project" value="UniProtKB-KW"/>
</dbReference>
<dbReference type="InterPro" id="IPR029058">
    <property type="entry name" value="AB_hydrolase_fold"/>
</dbReference>
<accession>A0A087EDX2</accession>
<organism evidence="2 3">
    <name type="scientific">Bifidobacterium tsurumiense</name>
    <dbReference type="NCBI Taxonomy" id="356829"/>
    <lineage>
        <taxon>Bacteria</taxon>
        <taxon>Bacillati</taxon>
        <taxon>Actinomycetota</taxon>
        <taxon>Actinomycetes</taxon>
        <taxon>Bifidobacteriales</taxon>
        <taxon>Bifidobacteriaceae</taxon>
        <taxon>Bifidobacterium</taxon>
    </lineage>
</organism>
<gene>
    <name evidence="2" type="ORF">BITS_1115</name>
</gene>
<evidence type="ECO:0000259" key="1">
    <source>
        <dbReference type="Pfam" id="PF12697"/>
    </source>
</evidence>
<dbReference type="eggNOG" id="COG1073">
    <property type="taxonomic scope" value="Bacteria"/>
</dbReference>
<keyword evidence="2" id="KW-0378">Hydrolase</keyword>
<dbReference type="STRING" id="356829.BITS_1115"/>
<name>A0A087EDX2_9BIFI</name>
<dbReference type="InterPro" id="IPR052920">
    <property type="entry name" value="DNA-binding_regulatory"/>
</dbReference>
<sequence>MLRGWMFDADSALGSHNYVICCHGFGSSPEGMASHAYHHAQSGFHVLLPALRAHQPSEGRYVGLGWLDKRDLIRWIDMIIATDSCARIILHGISLGAAGVMMCVGEDDLPENVVGAIEDSGFCSAAEQFTHLAKENYHIPSLLIPPVLSRINSLAKRYAGYDITQISSLDSLRRARIPMLFIHGGKDLLVPASCADRCYEACSSPDKQKLIIPDAEHGMAALAVPGAYWFTVDRFMRRVIEQYS</sequence>
<dbReference type="PANTHER" id="PTHR43358">
    <property type="entry name" value="ALPHA/BETA-HYDROLASE"/>
    <property type="match status" value="1"/>
</dbReference>
<dbReference type="AlphaFoldDB" id="A0A087EDX2"/>
<dbReference type="Proteomes" id="UP000029080">
    <property type="component" value="Unassembled WGS sequence"/>
</dbReference>
<feature type="domain" description="AB hydrolase-1" evidence="1">
    <location>
        <begin position="19"/>
        <end position="217"/>
    </location>
</feature>
<dbReference type="Gene3D" id="3.40.50.1820">
    <property type="entry name" value="alpha/beta hydrolase"/>
    <property type="match status" value="1"/>
</dbReference>
<keyword evidence="3" id="KW-1185">Reference proteome</keyword>
<evidence type="ECO:0000313" key="3">
    <source>
        <dbReference type="Proteomes" id="UP000029080"/>
    </source>
</evidence>
<comment type="caution">
    <text evidence="2">The sequence shown here is derived from an EMBL/GenBank/DDBJ whole genome shotgun (WGS) entry which is preliminary data.</text>
</comment>
<dbReference type="PANTHER" id="PTHR43358:SF4">
    <property type="entry name" value="ALPHA_BETA HYDROLASE FOLD-1 DOMAIN-CONTAINING PROTEIN"/>
    <property type="match status" value="1"/>
</dbReference>
<dbReference type="SUPFAM" id="SSF53474">
    <property type="entry name" value="alpha/beta-Hydrolases"/>
    <property type="match status" value="1"/>
</dbReference>
<dbReference type="EMBL" id="JGZU01000011">
    <property type="protein sequence ID" value="KFJ05973.1"/>
    <property type="molecule type" value="Genomic_DNA"/>
</dbReference>
<reference evidence="2 3" key="1">
    <citation type="submission" date="2014-03" db="EMBL/GenBank/DDBJ databases">
        <title>Genomics of Bifidobacteria.</title>
        <authorList>
            <person name="Ventura M."/>
            <person name="Milani C."/>
            <person name="Lugli G.A."/>
        </authorList>
    </citation>
    <scope>NUCLEOTIDE SEQUENCE [LARGE SCALE GENOMIC DNA]</scope>
    <source>
        <strain evidence="2 3">JCM 13495</strain>
    </source>
</reference>